<dbReference type="RefSeq" id="XP_041544204.1">
    <property type="nucleotide sequence ID" value="XM_041690639.1"/>
</dbReference>
<dbReference type="PANTHER" id="PTHR13390:SF0">
    <property type="entry name" value="LIPID DROPLET-ASSOCIATED HYDROLASE"/>
    <property type="match status" value="1"/>
</dbReference>
<evidence type="ECO:0000313" key="6">
    <source>
        <dbReference type="EMBL" id="BCS00442.1"/>
    </source>
</evidence>
<dbReference type="InterPro" id="IPR029058">
    <property type="entry name" value="AB_hydrolase_fold"/>
</dbReference>
<evidence type="ECO:0000256" key="1">
    <source>
        <dbReference type="ARBA" id="ARBA00004502"/>
    </source>
</evidence>
<comment type="subcellular location">
    <subcellularLocation>
        <location evidence="1">Lipid droplet</location>
    </subcellularLocation>
</comment>
<sequence length="375" mass="41443">MAPSMQPHVTPDSFFHTTSPPRPTLPTNPPPAPILVYFISGNPGLISYYYPFFTFLSDKLQSLSSSSSKQKKDHHQFYIHGHSLAGFEVQPQSPLPTHYHNVEDQIQFIQHKLDSFVQATTTTQSSSTVRRPRVIIMGHSVGTYIAMEVIRRHRERQTSAHANTTSTTDFDIICGVMLFPTVMDIASSPSGKKLTTLLSLIPHLALIVSIFARFLTTLLPDFALRALIKLFMADPPSQAVDTTCAFLKSKRGVRQALHMAADEMRTITTDKWSDDVWGIASSSGENTNDKVHNDDNGSTSRMFFYFGRNDHWVAEKTREEIIQAKAKSSSMVGGKGGTGPTMVVCEDGLPHAFCLRHSEVTAGKVAGMVMDIVDG</sequence>
<evidence type="ECO:0000256" key="5">
    <source>
        <dbReference type="SAM" id="MobiDB-lite"/>
    </source>
</evidence>
<dbReference type="KEGG" id="aluc:AKAW2_50783S"/>
<dbReference type="EMBL" id="AP024429">
    <property type="protein sequence ID" value="BCS00442.1"/>
    <property type="molecule type" value="Genomic_DNA"/>
</dbReference>
<evidence type="ECO:0000256" key="2">
    <source>
        <dbReference type="ARBA" id="ARBA00008300"/>
    </source>
</evidence>
<dbReference type="GeneID" id="64961763"/>
<evidence type="ECO:0000256" key="3">
    <source>
        <dbReference type="ARBA" id="ARBA00022677"/>
    </source>
</evidence>
<reference evidence="6" key="2">
    <citation type="submission" date="2021-02" db="EMBL/GenBank/DDBJ databases">
        <title>Aspergillus luchuensis mut. kawachii IFO 4304 genome sequence.</title>
        <authorList>
            <person name="Mori K."/>
            <person name="Kadooka C."/>
            <person name="Goto M."/>
            <person name="Futagami T."/>
        </authorList>
    </citation>
    <scope>NUCLEOTIDE SEQUENCE</scope>
    <source>
        <strain evidence="6">IFO 4308</strain>
    </source>
</reference>
<dbReference type="GO" id="GO:0019915">
    <property type="term" value="P:lipid storage"/>
    <property type="evidence" value="ECO:0007669"/>
    <property type="project" value="InterPro"/>
</dbReference>
<dbReference type="GO" id="GO:0005811">
    <property type="term" value="C:lipid droplet"/>
    <property type="evidence" value="ECO:0007669"/>
    <property type="project" value="UniProtKB-SubCell"/>
</dbReference>
<dbReference type="Pfam" id="PF10230">
    <property type="entry name" value="LIDHydrolase"/>
    <property type="match status" value="1"/>
</dbReference>
<feature type="region of interest" description="Disordered" evidence="5">
    <location>
        <begin position="1"/>
        <end position="27"/>
    </location>
</feature>
<dbReference type="PANTHER" id="PTHR13390">
    <property type="entry name" value="LIPASE"/>
    <property type="match status" value="1"/>
</dbReference>
<dbReference type="InterPro" id="IPR019363">
    <property type="entry name" value="LDAH"/>
</dbReference>
<dbReference type="AlphaFoldDB" id="A0A7R7WCI7"/>
<protein>
    <recommendedName>
        <fullName evidence="8">Lipid droplet-associated hydrolase</fullName>
    </recommendedName>
</protein>
<evidence type="ECO:0000256" key="4">
    <source>
        <dbReference type="ARBA" id="ARBA00022801"/>
    </source>
</evidence>
<gene>
    <name evidence="6" type="ORF">AKAW2_50783S</name>
</gene>
<evidence type="ECO:0008006" key="8">
    <source>
        <dbReference type="Google" id="ProtNLM"/>
    </source>
</evidence>
<keyword evidence="4" id="KW-0378">Hydrolase</keyword>
<reference evidence="6" key="1">
    <citation type="submission" date="2021-01" db="EMBL/GenBank/DDBJ databases">
        <authorList>
            <consortium name="Aspergillus luchuensis mut. kawachii IFO 4304 genome sequencing consortium"/>
            <person name="Kazuki M."/>
            <person name="Futagami T."/>
        </authorList>
    </citation>
    <scope>NUCLEOTIDE SEQUENCE</scope>
    <source>
        <strain evidence="6">IFO 4308</strain>
    </source>
</reference>
<organism evidence="6 7">
    <name type="scientific">Aspergillus kawachii</name>
    <name type="common">White koji mold</name>
    <name type="synonym">Aspergillus awamori var. kawachi</name>
    <dbReference type="NCBI Taxonomy" id="1069201"/>
    <lineage>
        <taxon>Eukaryota</taxon>
        <taxon>Fungi</taxon>
        <taxon>Dikarya</taxon>
        <taxon>Ascomycota</taxon>
        <taxon>Pezizomycotina</taxon>
        <taxon>Eurotiomycetes</taxon>
        <taxon>Eurotiomycetidae</taxon>
        <taxon>Eurotiales</taxon>
        <taxon>Aspergillaceae</taxon>
        <taxon>Aspergillus</taxon>
        <taxon>Aspergillus subgen. Circumdati</taxon>
    </lineage>
</organism>
<accession>A0A7R7WCI7</accession>
<dbReference type="OrthoDB" id="448051at2759"/>
<evidence type="ECO:0000313" key="7">
    <source>
        <dbReference type="Proteomes" id="UP000661280"/>
    </source>
</evidence>
<proteinExistence type="inferred from homology"/>
<name>A0A7R7WCI7_ASPKA</name>
<dbReference type="Gene3D" id="3.40.50.1820">
    <property type="entry name" value="alpha/beta hydrolase"/>
    <property type="match status" value="1"/>
</dbReference>
<comment type="similarity">
    <text evidence="2">Belongs to the AB hydrolase superfamily. LDAH family.</text>
</comment>
<dbReference type="Proteomes" id="UP000661280">
    <property type="component" value="Chromosome 5"/>
</dbReference>
<keyword evidence="7" id="KW-1185">Reference proteome</keyword>
<keyword evidence="3" id="KW-0551">Lipid droplet</keyword>
<dbReference type="GO" id="GO:0016298">
    <property type="term" value="F:lipase activity"/>
    <property type="evidence" value="ECO:0007669"/>
    <property type="project" value="InterPro"/>
</dbReference>
<dbReference type="SUPFAM" id="SSF53474">
    <property type="entry name" value="alpha/beta-Hydrolases"/>
    <property type="match status" value="1"/>
</dbReference>